<comment type="caution">
    <text evidence="1">The sequence shown here is derived from an EMBL/GenBank/DDBJ whole genome shotgun (WGS) entry which is preliminary data.</text>
</comment>
<name>A0AAW4BFQ9_VIBAN</name>
<reference evidence="1" key="1">
    <citation type="journal article" date="2021" name="PeerJ">
        <title>Analysis of 44 Vibrio anguillarum genomes reveals high genetic diversity.</title>
        <authorList>
            <person name="Hansen M.J."/>
            <person name="Dalsgaard I."/>
        </authorList>
    </citation>
    <scope>NUCLEOTIDE SEQUENCE</scope>
    <source>
        <strain evidence="1">850617-1/1</strain>
    </source>
</reference>
<organism evidence="1 2">
    <name type="scientific">Vibrio anguillarum</name>
    <name type="common">Listonella anguillarum</name>
    <dbReference type="NCBI Taxonomy" id="55601"/>
    <lineage>
        <taxon>Bacteria</taxon>
        <taxon>Pseudomonadati</taxon>
        <taxon>Pseudomonadota</taxon>
        <taxon>Gammaproteobacteria</taxon>
        <taxon>Vibrionales</taxon>
        <taxon>Vibrionaceae</taxon>
        <taxon>Vibrio</taxon>
    </lineage>
</organism>
<protein>
    <submittedName>
        <fullName evidence="1">Uncharacterized protein</fullName>
    </submittedName>
</protein>
<dbReference type="AlphaFoldDB" id="A0AAW4BFQ9"/>
<dbReference type="EMBL" id="SCLC01000486">
    <property type="protein sequence ID" value="MBF4436940.1"/>
    <property type="molecule type" value="Genomic_DNA"/>
</dbReference>
<accession>A0AAW4BFQ9</accession>
<sequence>MFNIISCMLAYTDIIIMNIKAHFLSSIKALIDEKPEVFRFFDVETQRILGNLDGVEVPELERLMLRIKRFDSSLSQNLFIAVRLFGGITELSHEMSESSELVLSLLNSDDDSGKKRLASAMLKLGVIPEDFFKKNRPFFSDDIVTSNRSLNLSRIFSTATDVTELHRILSDNLSPNGDEVLACLINAKSHARASWACRKLERILEIERGILDSMPRYSN</sequence>
<gene>
    <name evidence="1" type="ORF">ERJ77_21110</name>
</gene>
<dbReference type="Proteomes" id="UP000786185">
    <property type="component" value="Unassembled WGS sequence"/>
</dbReference>
<proteinExistence type="predicted"/>
<evidence type="ECO:0000313" key="1">
    <source>
        <dbReference type="EMBL" id="MBF4436940.1"/>
    </source>
</evidence>
<evidence type="ECO:0000313" key="2">
    <source>
        <dbReference type="Proteomes" id="UP000786185"/>
    </source>
</evidence>